<gene>
    <name evidence="8" type="ORF">Anas_05202</name>
</gene>
<evidence type="ECO:0000256" key="7">
    <source>
        <dbReference type="SAM" id="Phobius"/>
    </source>
</evidence>
<evidence type="ECO:0000313" key="8">
    <source>
        <dbReference type="EMBL" id="KAB7495533.1"/>
    </source>
</evidence>
<evidence type="ECO:0000256" key="4">
    <source>
        <dbReference type="ARBA" id="ARBA00023136"/>
    </source>
</evidence>
<feature type="non-terminal residue" evidence="8">
    <location>
        <position position="1"/>
    </location>
</feature>
<keyword evidence="9" id="KW-1185">Reference proteome</keyword>
<keyword evidence="2 7" id="KW-0812">Transmembrane</keyword>
<dbReference type="EMBL" id="SEYY01022471">
    <property type="protein sequence ID" value="KAB7495533.1"/>
    <property type="molecule type" value="Genomic_DNA"/>
</dbReference>
<dbReference type="InterPro" id="IPR008547">
    <property type="entry name" value="DUF829_TMEM53"/>
</dbReference>
<dbReference type="AlphaFoldDB" id="A0A5N5SNB4"/>
<protein>
    <submittedName>
        <fullName evidence="8">Uncharacterized protein</fullName>
    </submittedName>
</protein>
<dbReference type="GO" id="GO:0005640">
    <property type="term" value="C:nuclear outer membrane"/>
    <property type="evidence" value="ECO:0007669"/>
    <property type="project" value="UniProtKB-SubCell"/>
</dbReference>
<dbReference type="Pfam" id="PF05705">
    <property type="entry name" value="DUF829"/>
    <property type="match status" value="1"/>
</dbReference>
<dbReference type="InterPro" id="IPR029058">
    <property type="entry name" value="AB_hydrolase_fold"/>
</dbReference>
<keyword evidence="4 7" id="KW-0472">Membrane</keyword>
<comment type="subcellular location">
    <subcellularLocation>
        <location evidence="6">Nucleus outer membrane</location>
        <topology evidence="6">Single-pass membrane protein</topology>
    </subcellularLocation>
</comment>
<comment type="caution">
    <text evidence="8">The sequence shown here is derived from an EMBL/GenBank/DDBJ whole genome shotgun (WGS) entry which is preliminary data.</text>
</comment>
<name>A0A5N5SNB4_9CRUS</name>
<sequence length="156" mass="18404">LFFTAFKAIYRTTSGSWCFRVIASSFICFGLCCWKAFSIFSTLITGRLPSSPPWSLLQESFRWPQLFLYSQVDDLVSAQDIELFASERQNLGVKVRMHDFKDSPHVMHYKEYPDEYRNVVDEFIKNCLQEHIPKKPFIQYLLYKGYLTSKFIVEIL</sequence>
<evidence type="ECO:0000256" key="5">
    <source>
        <dbReference type="ARBA" id="ARBA00023242"/>
    </source>
</evidence>
<proteinExistence type="inferred from homology"/>
<evidence type="ECO:0000313" key="9">
    <source>
        <dbReference type="Proteomes" id="UP000326759"/>
    </source>
</evidence>
<dbReference type="Gene3D" id="3.40.50.1820">
    <property type="entry name" value="alpha/beta hydrolase"/>
    <property type="match status" value="1"/>
</dbReference>
<dbReference type="SUPFAM" id="SSF53474">
    <property type="entry name" value="alpha/beta-Hydrolases"/>
    <property type="match status" value="1"/>
</dbReference>
<dbReference type="OrthoDB" id="77878at2759"/>
<organism evidence="8 9">
    <name type="scientific">Armadillidium nasatum</name>
    <dbReference type="NCBI Taxonomy" id="96803"/>
    <lineage>
        <taxon>Eukaryota</taxon>
        <taxon>Metazoa</taxon>
        <taxon>Ecdysozoa</taxon>
        <taxon>Arthropoda</taxon>
        <taxon>Crustacea</taxon>
        <taxon>Multicrustacea</taxon>
        <taxon>Malacostraca</taxon>
        <taxon>Eumalacostraca</taxon>
        <taxon>Peracarida</taxon>
        <taxon>Isopoda</taxon>
        <taxon>Oniscidea</taxon>
        <taxon>Crinocheta</taxon>
        <taxon>Armadillidiidae</taxon>
        <taxon>Armadillidium</taxon>
    </lineage>
</organism>
<evidence type="ECO:0000256" key="2">
    <source>
        <dbReference type="ARBA" id="ARBA00022692"/>
    </source>
</evidence>
<evidence type="ECO:0000256" key="3">
    <source>
        <dbReference type="ARBA" id="ARBA00022989"/>
    </source>
</evidence>
<keyword evidence="3 7" id="KW-1133">Transmembrane helix</keyword>
<keyword evidence="5" id="KW-0539">Nucleus</keyword>
<comment type="similarity">
    <text evidence="1">Belongs to the TMEM53 family.</text>
</comment>
<accession>A0A5N5SNB4</accession>
<reference evidence="8 9" key="1">
    <citation type="journal article" date="2019" name="PLoS Biol.">
        <title>Sex chromosomes control vertical transmission of feminizing Wolbachia symbionts in an isopod.</title>
        <authorList>
            <person name="Becking T."/>
            <person name="Chebbi M.A."/>
            <person name="Giraud I."/>
            <person name="Moumen B."/>
            <person name="Laverre T."/>
            <person name="Caubet Y."/>
            <person name="Peccoud J."/>
            <person name="Gilbert C."/>
            <person name="Cordaux R."/>
        </authorList>
    </citation>
    <scope>NUCLEOTIDE SEQUENCE [LARGE SCALE GENOMIC DNA]</scope>
    <source>
        <strain evidence="8">ANa2</strain>
        <tissue evidence="8">Whole body excluding digestive tract and cuticle</tissue>
    </source>
</reference>
<dbReference type="Proteomes" id="UP000326759">
    <property type="component" value="Unassembled WGS sequence"/>
</dbReference>
<dbReference type="PANTHER" id="PTHR12265:SF30">
    <property type="entry name" value="TRANSMEMBRANE PROTEIN 53"/>
    <property type="match status" value="1"/>
</dbReference>
<evidence type="ECO:0000256" key="6">
    <source>
        <dbReference type="ARBA" id="ARBA00034303"/>
    </source>
</evidence>
<evidence type="ECO:0000256" key="1">
    <source>
        <dbReference type="ARBA" id="ARBA00007387"/>
    </source>
</evidence>
<feature type="transmembrane region" description="Helical" evidence="7">
    <location>
        <begin position="17"/>
        <end position="37"/>
    </location>
</feature>
<dbReference type="PANTHER" id="PTHR12265">
    <property type="entry name" value="TRANSMEMBRANE PROTEIN 53"/>
    <property type="match status" value="1"/>
</dbReference>